<reference evidence="2 3" key="1">
    <citation type="submission" date="2018-10" db="EMBL/GenBank/DDBJ databases">
        <title>Comparative analysis of microorganisms from saline springs in Andes Mountain Range, Colombia.</title>
        <authorList>
            <person name="Rubin E."/>
        </authorList>
    </citation>
    <scope>NUCLEOTIDE SEQUENCE [LARGE SCALE GENOMIC DNA]</scope>
    <source>
        <strain evidence="2 3">USBA GBX 843</strain>
    </source>
</reference>
<accession>A0A498CKN3</accession>
<gene>
    <name evidence="2" type="ORF">BCL79_1504</name>
</gene>
<comment type="caution">
    <text evidence="2">The sequence shown here is derived from an EMBL/GenBank/DDBJ whole genome shotgun (WGS) entry which is preliminary data.</text>
</comment>
<protein>
    <recommendedName>
        <fullName evidence="4">Lipoprotein</fullName>
    </recommendedName>
</protein>
<feature type="chain" id="PRO_5019736415" description="Lipoprotein" evidence="1">
    <location>
        <begin position="21"/>
        <end position="189"/>
    </location>
</feature>
<dbReference type="RefSeq" id="WP_121039385.1">
    <property type="nucleotide sequence ID" value="NZ_RCDC01000004.1"/>
</dbReference>
<dbReference type="OrthoDB" id="5976079at2"/>
<dbReference type="EMBL" id="RCDC01000004">
    <property type="protein sequence ID" value="RLK57100.1"/>
    <property type="molecule type" value="Genomic_DNA"/>
</dbReference>
<dbReference type="PROSITE" id="PS51257">
    <property type="entry name" value="PROKAR_LIPOPROTEIN"/>
    <property type="match status" value="1"/>
</dbReference>
<evidence type="ECO:0000256" key="1">
    <source>
        <dbReference type="SAM" id="SignalP"/>
    </source>
</evidence>
<feature type="signal peptide" evidence="1">
    <location>
        <begin position="1"/>
        <end position="20"/>
    </location>
</feature>
<keyword evidence="1" id="KW-0732">Signal</keyword>
<name>A0A498CKN3_9GAMM</name>
<evidence type="ECO:0000313" key="2">
    <source>
        <dbReference type="EMBL" id="RLK57100.1"/>
    </source>
</evidence>
<sequence>MKRGPLAVVLAMLVAGCASHPSSTTVDTRAENVDHQRLDPNVGAQGSGKVETYQLGPTEGYRMPQLNAGPDPAVGDRDPRRALAPTTVCLQLVIDAEGKVERSLPVIDRSDCAAGNAPENAPLMQAAQEAVAMWRFVPAAVCHFTPQRVPTDRGNCEGAERIEPVPVSLLYGFTFEIVKGQHVVRRQGR</sequence>
<organism evidence="2 3">
    <name type="scientific">Stenotrophomonas rhizophila</name>
    <dbReference type="NCBI Taxonomy" id="216778"/>
    <lineage>
        <taxon>Bacteria</taxon>
        <taxon>Pseudomonadati</taxon>
        <taxon>Pseudomonadota</taxon>
        <taxon>Gammaproteobacteria</taxon>
        <taxon>Lysobacterales</taxon>
        <taxon>Lysobacteraceae</taxon>
        <taxon>Stenotrophomonas</taxon>
    </lineage>
</organism>
<proteinExistence type="predicted"/>
<dbReference type="AlphaFoldDB" id="A0A498CKN3"/>
<dbReference type="Proteomes" id="UP000274786">
    <property type="component" value="Unassembled WGS sequence"/>
</dbReference>
<evidence type="ECO:0008006" key="4">
    <source>
        <dbReference type="Google" id="ProtNLM"/>
    </source>
</evidence>
<evidence type="ECO:0000313" key="3">
    <source>
        <dbReference type="Proteomes" id="UP000274786"/>
    </source>
</evidence>